<reference evidence="1" key="1">
    <citation type="journal article" date="2014" name="Int. J. Syst. Evol. Microbiol.">
        <title>Complete genome sequence of Corynebacterium casei LMG S-19264T (=DSM 44701T), isolated from a smear-ripened cheese.</title>
        <authorList>
            <consortium name="US DOE Joint Genome Institute (JGI-PGF)"/>
            <person name="Walter F."/>
            <person name="Albersmeier A."/>
            <person name="Kalinowski J."/>
            <person name="Ruckert C."/>
        </authorList>
    </citation>
    <scope>NUCLEOTIDE SEQUENCE</scope>
    <source>
        <strain evidence="1">JCM 4637</strain>
    </source>
</reference>
<sequence length="178" mass="19259">MNPAARPDQPVLLPSSSAWSEDARLVGDTFALVGAAAATTFDDTRFLLPPLTWTIAAERVGDCVTTDHRPENLRVLLLPTYAADAVWACHTALVQAAEPDDDSEHLNALLTDYLTAVHDTNLRGLTEALERVLAVLTLDLPAARPLITHLVLKTEVSQEDRAALDDVLEAWREAGVAC</sequence>
<dbReference type="RefSeq" id="WP_229898625.1">
    <property type="nucleotide sequence ID" value="NZ_BMVC01000037.1"/>
</dbReference>
<dbReference type="AlphaFoldDB" id="A0A918XA66"/>
<gene>
    <name evidence="1" type="ORF">GCM10010334_84060</name>
</gene>
<proteinExistence type="predicted"/>
<protein>
    <submittedName>
        <fullName evidence="1">Uncharacterized protein</fullName>
    </submittedName>
</protein>
<reference evidence="1" key="2">
    <citation type="submission" date="2020-09" db="EMBL/GenBank/DDBJ databases">
        <authorList>
            <person name="Sun Q."/>
            <person name="Ohkuma M."/>
        </authorList>
    </citation>
    <scope>NUCLEOTIDE SEQUENCE</scope>
    <source>
        <strain evidence="1">JCM 4637</strain>
    </source>
</reference>
<evidence type="ECO:0000313" key="2">
    <source>
        <dbReference type="Proteomes" id="UP000638353"/>
    </source>
</evidence>
<name>A0A918XA66_9ACTN</name>
<dbReference type="EMBL" id="BMVC01000037">
    <property type="protein sequence ID" value="GHD19969.1"/>
    <property type="molecule type" value="Genomic_DNA"/>
</dbReference>
<organism evidence="1 2">
    <name type="scientific">Streptomyces finlayi</name>
    <dbReference type="NCBI Taxonomy" id="67296"/>
    <lineage>
        <taxon>Bacteria</taxon>
        <taxon>Bacillati</taxon>
        <taxon>Actinomycetota</taxon>
        <taxon>Actinomycetes</taxon>
        <taxon>Kitasatosporales</taxon>
        <taxon>Streptomycetaceae</taxon>
        <taxon>Streptomyces</taxon>
    </lineage>
</organism>
<evidence type="ECO:0000313" key="1">
    <source>
        <dbReference type="EMBL" id="GHD19969.1"/>
    </source>
</evidence>
<comment type="caution">
    <text evidence="1">The sequence shown here is derived from an EMBL/GenBank/DDBJ whole genome shotgun (WGS) entry which is preliminary data.</text>
</comment>
<accession>A0A918XA66</accession>
<dbReference type="Proteomes" id="UP000638353">
    <property type="component" value="Unassembled WGS sequence"/>
</dbReference>